<accession>A0ABT7DLD0</accession>
<dbReference type="PRINTS" id="PR00038">
    <property type="entry name" value="HTHLUXR"/>
</dbReference>
<dbReference type="Gene3D" id="1.10.10.10">
    <property type="entry name" value="Winged helix-like DNA-binding domain superfamily/Winged helix DNA-binding domain"/>
    <property type="match status" value="1"/>
</dbReference>
<feature type="transmembrane region" description="Helical" evidence="4">
    <location>
        <begin position="160"/>
        <end position="178"/>
    </location>
</feature>
<feature type="transmembrane region" description="Helical" evidence="4">
    <location>
        <begin position="6"/>
        <end position="26"/>
    </location>
</feature>
<dbReference type="InterPro" id="IPR036388">
    <property type="entry name" value="WH-like_DNA-bd_sf"/>
</dbReference>
<keyword evidence="4" id="KW-0472">Membrane</keyword>
<feature type="transmembrane region" description="Helical" evidence="4">
    <location>
        <begin position="129"/>
        <end position="148"/>
    </location>
</feature>
<name>A0ABT7DLD0_9ACTN</name>
<dbReference type="RefSeq" id="WP_283831691.1">
    <property type="nucleotide sequence ID" value="NZ_JASJEU010000012.1"/>
</dbReference>
<reference evidence="6 7" key="1">
    <citation type="submission" date="2023-05" db="EMBL/GenBank/DDBJ databases">
        <title>Gordonibacter KGMB12511T sp. nov., isolated from faeces of healthy Korean.</title>
        <authorList>
            <person name="Kim H.S."/>
            <person name="Kim J.-S."/>
            <person name="Suh M.K."/>
            <person name="Eom M.K."/>
            <person name="Do H.E."/>
            <person name="Lee J.-S."/>
        </authorList>
    </citation>
    <scope>NUCLEOTIDE SEQUENCE [LARGE SCALE GENOMIC DNA]</scope>
    <source>
        <strain evidence="6 7">KGMB12511</strain>
    </source>
</reference>
<dbReference type="PROSITE" id="PS50043">
    <property type="entry name" value="HTH_LUXR_2"/>
    <property type="match status" value="1"/>
</dbReference>
<evidence type="ECO:0000313" key="6">
    <source>
        <dbReference type="EMBL" id="MDJ1650339.1"/>
    </source>
</evidence>
<keyword evidence="7" id="KW-1185">Reference proteome</keyword>
<dbReference type="InterPro" id="IPR016032">
    <property type="entry name" value="Sig_transdc_resp-reg_C-effctor"/>
</dbReference>
<organism evidence="6 7">
    <name type="scientific">Gordonibacter faecis</name>
    <dbReference type="NCBI Taxonomy" id="3047475"/>
    <lineage>
        <taxon>Bacteria</taxon>
        <taxon>Bacillati</taxon>
        <taxon>Actinomycetota</taxon>
        <taxon>Coriobacteriia</taxon>
        <taxon>Eggerthellales</taxon>
        <taxon>Eggerthellaceae</taxon>
        <taxon>Gordonibacter</taxon>
    </lineage>
</organism>
<evidence type="ECO:0000256" key="4">
    <source>
        <dbReference type="SAM" id="Phobius"/>
    </source>
</evidence>
<dbReference type="PANTHER" id="PTHR44688:SF16">
    <property type="entry name" value="DNA-BINDING TRANSCRIPTIONAL ACTIVATOR DEVR_DOSR"/>
    <property type="match status" value="1"/>
</dbReference>
<feature type="transmembrane region" description="Helical" evidence="4">
    <location>
        <begin position="257"/>
        <end position="277"/>
    </location>
</feature>
<dbReference type="SUPFAM" id="SSF46894">
    <property type="entry name" value="C-terminal effector domain of the bipartite response regulators"/>
    <property type="match status" value="1"/>
</dbReference>
<feature type="domain" description="HTH luxR-type" evidence="5">
    <location>
        <begin position="302"/>
        <end position="367"/>
    </location>
</feature>
<feature type="transmembrane region" description="Helical" evidence="4">
    <location>
        <begin position="226"/>
        <end position="245"/>
    </location>
</feature>
<gene>
    <name evidence="6" type="ORF">QNJ86_05970</name>
</gene>
<dbReference type="InterPro" id="IPR000792">
    <property type="entry name" value="Tscrpt_reg_LuxR_C"/>
</dbReference>
<dbReference type="PANTHER" id="PTHR44688">
    <property type="entry name" value="DNA-BINDING TRANSCRIPTIONAL ACTIVATOR DEVR_DOSR"/>
    <property type="match status" value="1"/>
</dbReference>
<keyword evidence="4" id="KW-0812">Transmembrane</keyword>
<evidence type="ECO:0000256" key="3">
    <source>
        <dbReference type="ARBA" id="ARBA00023163"/>
    </source>
</evidence>
<feature type="transmembrane region" description="Helical" evidence="4">
    <location>
        <begin position="61"/>
        <end position="78"/>
    </location>
</feature>
<keyword evidence="3" id="KW-0804">Transcription</keyword>
<dbReference type="SMART" id="SM00421">
    <property type="entry name" value="HTH_LUXR"/>
    <property type="match status" value="1"/>
</dbReference>
<evidence type="ECO:0000256" key="2">
    <source>
        <dbReference type="ARBA" id="ARBA00023125"/>
    </source>
</evidence>
<dbReference type="Proteomes" id="UP001232750">
    <property type="component" value="Unassembled WGS sequence"/>
</dbReference>
<evidence type="ECO:0000259" key="5">
    <source>
        <dbReference type="PROSITE" id="PS50043"/>
    </source>
</evidence>
<feature type="transmembrane region" description="Helical" evidence="4">
    <location>
        <begin position="38"/>
        <end position="55"/>
    </location>
</feature>
<protein>
    <submittedName>
        <fullName evidence="6">Helix-turn-helix transcriptional regulator</fullName>
    </submittedName>
</protein>
<evidence type="ECO:0000313" key="7">
    <source>
        <dbReference type="Proteomes" id="UP001232750"/>
    </source>
</evidence>
<evidence type="ECO:0000256" key="1">
    <source>
        <dbReference type="ARBA" id="ARBA00023015"/>
    </source>
</evidence>
<sequence>MSLSVAASALAGVSFAWCLASYADLLSIEWRRDVGARYGFAMAAAAVVAFVLAHVSLPIQPSAVAALPLLAYAVLIYLKHHVFDQTPSPSEREGERIEFFRITGLTVVAYGALFGMVVGFITAQPASDAFLTLTTVAVAVGALAQNVLSRALKRYLPFGWVEKAMLVLLVVGFLAVLFAPPAFHVGICLVLVALLVCFDLADLSALTALASTDRARSVRYLARGRLSIPLGLAAGIALEAAVRAVDPGPAGTFPTALASAALGLLLVLALVAVFVPVKDNTVAEVVTHHRSADSLFELRCAEVSDRFKLSARESQVLVYLARGRNAEYIGNRLCISTYTAKAHIYHIYRKMGVNAQAELMDIVEQCEVPLV</sequence>
<keyword evidence="1" id="KW-0805">Transcription regulation</keyword>
<keyword evidence="2" id="KW-0238">DNA-binding</keyword>
<comment type="caution">
    <text evidence="6">The sequence shown here is derived from an EMBL/GenBank/DDBJ whole genome shotgun (WGS) entry which is preliminary data.</text>
</comment>
<dbReference type="Pfam" id="PF00196">
    <property type="entry name" value="GerE"/>
    <property type="match status" value="1"/>
</dbReference>
<proteinExistence type="predicted"/>
<dbReference type="CDD" id="cd06170">
    <property type="entry name" value="LuxR_C_like"/>
    <property type="match status" value="1"/>
</dbReference>
<dbReference type="EMBL" id="JASJEU010000012">
    <property type="protein sequence ID" value="MDJ1650339.1"/>
    <property type="molecule type" value="Genomic_DNA"/>
</dbReference>
<feature type="transmembrane region" description="Helical" evidence="4">
    <location>
        <begin position="184"/>
        <end position="205"/>
    </location>
</feature>
<feature type="transmembrane region" description="Helical" evidence="4">
    <location>
        <begin position="99"/>
        <end position="123"/>
    </location>
</feature>
<keyword evidence="4" id="KW-1133">Transmembrane helix</keyword>